<comment type="catalytic activity">
    <reaction evidence="9">
        <text>D-ribose + ATP = D-ribose 5-phosphate + ADP + H(+)</text>
        <dbReference type="Rhea" id="RHEA:13697"/>
        <dbReference type="ChEBI" id="CHEBI:15378"/>
        <dbReference type="ChEBI" id="CHEBI:30616"/>
        <dbReference type="ChEBI" id="CHEBI:47013"/>
        <dbReference type="ChEBI" id="CHEBI:78346"/>
        <dbReference type="ChEBI" id="CHEBI:456216"/>
        <dbReference type="EC" id="2.7.1.15"/>
    </reaction>
</comment>
<feature type="domain" description="Carbohydrate kinase PfkB" evidence="10">
    <location>
        <begin position="47"/>
        <end position="379"/>
    </location>
</feature>
<dbReference type="HAMAP" id="MF_01987">
    <property type="entry name" value="Ribokinase"/>
    <property type="match status" value="1"/>
</dbReference>
<evidence type="ECO:0000256" key="4">
    <source>
        <dbReference type="ARBA" id="ARBA00022777"/>
    </source>
</evidence>
<comment type="caution">
    <text evidence="11">The sequence shown here is derived from an EMBL/GenBank/DDBJ whole genome shotgun (WGS) entry which is preliminary data.</text>
</comment>
<evidence type="ECO:0000256" key="7">
    <source>
        <dbReference type="ARBA" id="ARBA00022958"/>
    </source>
</evidence>
<name>A0A8H7XZB5_PSICU</name>
<reference evidence="11" key="1">
    <citation type="submission" date="2021-02" db="EMBL/GenBank/DDBJ databases">
        <title>Psilocybe cubensis genome.</title>
        <authorList>
            <person name="Mckernan K.J."/>
            <person name="Crawford S."/>
            <person name="Trippe A."/>
            <person name="Kane L.T."/>
            <person name="Mclaughlin S."/>
        </authorList>
    </citation>
    <scope>NUCLEOTIDE SEQUENCE [LARGE SCALE GENOMIC DNA]</scope>
    <source>
        <strain evidence="11">MGC-MH-2018</strain>
    </source>
</reference>
<keyword evidence="3 9" id="KW-0547">Nucleotide-binding</keyword>
<evidence type="ECO:0000256" key="6">
    <source>
        <dbReference type="ARBA" id="ARBA00022842"/>
    </source>
</evidence>
<keyword evidence="9" id="KW-0963">Cytoplasm</keyword>
<feature type="binding site" evidence="9">
    <location>
        <position position="169"/>
    </location>
    <ligand>
        <name>substrate</name>
    </ligand>
</feature>
<dbReference type="PANTHER" id="PTHR10584">
    <property type="entry name" value="SUGAR KINASE"/>
    <property type="match status" value="1"/>
</dbReference>
<dbReference type="InterPro" id="IPR011611">
    <property type="entry name" value="PfkB_dom"/>
</dbReference>
<dbReference type="EC" id="2.7.1.15" evidence="9"/>
<comment type="caution">
    <text evidence="9">Lacks conserved residue(s) required for the propagation of feature annotation.</text>
</comment>
<evidence type="ECO:0000256" key="1">
    <source>
        <dbReference type="ARBA" id="ARBA00022679"/>
    </source>
</evidence>
<dbReference type="Pfam" id="PF00294">
    <property type="entry name" value="PfkB"/>
    <property type="match status" value="1"/>
</dbReference>
<feature type="binding site" evidence="9">
    <location>
        <begin position="277"/>
        <end position="282"/>
    </location>
    <ligand>
        <name>ATP</name>
        <dbReference type="ChEBI" id="CHEBI:30616"/>
    </ligand>
</feature>
<feature type="binding site" evidence="9">
    <location>
        <begin position="24"/>
        <end position="26"/>
    </location>
    <ligand>
        <name>substrate</name>
    </ligand>
</feature>
<dbReference type="GO" id="GO:0005524">
    <property type="term" value="F:ATP binding"/>
    <property type="evidence" value="ECO:0007669"/>
    <property type="project" value="UniProtKB-UniRule"/>
</dbReference>
<dbReference type="OrthoDB" id="415590at2759"/>
<protein>
    <recommendedName>
        <fullName evidence="9">Ribokinase</fullName>
        <shortName evidence="9">RK</shortName>
        <ecNumber evidence="9">2.7.1.15</ecNumber>
    </recommendedName>
</protein>
<organism evidence="11">
    <name type="scientific">Psilocybe cubensis</name>
    <name type="common">Psychedelic mushroom</name>
    <name type="synonym">Stropharia cubensis</name>
    <dbReference type="NCBI Taxonomy" id="181762"/>
    <lineage>
        <taxon>Eukaryota</taxon>
        <taxon>Fungi</taxon>
        <taxon>Dikarya</taxon>
        <taxon>Basidiomycota</taxon>
        <taxon>Agaricomycotina</taxon>
        <taxon>Agaricomycetes</taxon>
        <taxon>Agaricomycetidae</taxon>
        <taxon>Agaricales</taxon>
        <taxon>Agaricineae</taxon>
        <taxon>Strophariaceae</taxon>
        <taxon>Psilocybe</taxon>
    </lineage>
</organism>
<feature type="binding site" evidence="9">
    <location>
        <position position="371"/>
    </location>
    <ligand>
        <name>K(+)</name>
        <dbReference type="ChEBI" id="CHEBI:29103"/>
    </ligand>
</feature>
<comment type="cofactor">
    <cofactor evidence="9">
        <name>Mg(2+)</name>
        <dbReference type="ChEBI" id="CHEBI:18420"/>
    </cofactor>
    <text evidence="9">Requires a divalent cation, most likely magnesium in vivo, as an electrophilic catalyst to aid phosphoryl group transfer. It is the chelate of the metal and the nucleotide that is the actual substrate.</text>
</comment>
<feature type="binding site" evidence="9">
    <location>
        <position position="366"/>
    </location>
    <ligand>
        <name>K(+)</name>
        <dbReference type="ChEBI" id="CHEBI:29103"/>
    </ligand>
</feature>
<evidence type="ECO:0000313" key="11">
    <source>
        <dbReference type="EMBL" id="KAG5168429.1"/>
    </source>
</evidence>
<comment type="similarity">
    <text evidence="9">Belongs to the carbohydrate kinase PfkB family. Ribokinase subfamily.</text>
</comment>
<accession>A0A8H7XZB5</accession>
<dbReference type="GO" id="GO:0005634">
    <property type="term" value="C:nucleus"/>
    <property type="evidence" value="ECO:0007669"/>
    <property type="project" value="UniProtKB-SubCell"/>
</dbReference>
<evidence type="ECO:0000259" key="10">
    <source>
        <dbReference type="Pfam" id="PF00294"/>
    </source>
</evidence>
<dbReference type="GO" id="GO:0019303">
    <property type="term" value="P:D-ribose catabolic process"/>
    <property type="evidence" value="ECO:0007669"/>
    <property type="project" value="UniProtKB-UniRule"/>
</dbReference>
<feature type="binding site" evidence="9">
    <location>
        <begin position="316"/>
        <end position="317"/>
    </location>
    <ligand>
        <name>ATP</name>
        <dbReference type="ChEBI" id="CHEBI:30616"/>
    </ligand>
</feature>
<evidence type="ECO:0000256" key="3">
    <source>
        <dbReference type="ARBA" id="ARBA00022741"/>
    </source>
</evidence>
<gene>
    <name evidence="11" type="ORF">JR316_007028</name>
</gene>
<keyword evidence="5 9" id="KW-0067">ATP-binding</keyword>
<keyword evidence="6 9" id="KW-0460">Magnesium</keyword>
<dbReference type="GO" id="GO:0046872">
    <property type="term" value="F:metal ion binding"/>
    <property type="evidence" value="ECO:0007669"/>
    <property type="project" value="UniProtKB-KW"/>
</dbReference>
<dbReference type="PANTHER" id="PTHR10584:SF166">
    <property type="entry name" value="RIBOKINASE"/>
    <property type="match status" value="1"/>
</dbReference>
<dbReference type="AlphaFoldDB" id="A0A8H7XZB5"/>
<comment type="activity regulation">
    <text evidence="9">Activated by a monovalent cation that binds near, but not in, the active site. The most likely occupant of the site in vivo is potassium. Ion binding induces a conformational change that may alter substrate affinity.</text>
</comment>
<evidence type="ECO:0000256" key="8">
    <source>
        <dbReference type="ARBA" id="ARBA00023277"/>
    </source>
</evidence>
<dbReference type="SUPFAM" id="SSF53613">
    <property type="entry name" value="Ribokinase-like"/>
    <property type="match status" value="1"/>
</dbReference>
<dbReference type="InterPro" id="IPR011877">
    <property type="entry name" value="Ribokinase"/>
</dbReference>
<dbReference type="CDD" id="cd01174">
    <property type="entry name" value="ribokinase"/>
    <property type="match status" value="1"/>
</dbReference>
<feature type="binding site" evidence="9">
    <location>
        <position position="369"/>
    </location>
    <ligand>
        <name>K(+)</name>
        <dbReference type="ChEBI" id="CHEBI:29103"/>
    </ligand>
</feature>
<dbReference type="InterPro" id="IPR029056">
    <property type="entry name" value="Ribokinase-like"/>
</dbReference>
<keyword evidence="4 9" id="KW-0418">Kinase</keyword>
<feature type="binding site" evidence="9">
    <location>
        <begin position="52"/>
        <end position="56"/>
    </location>
    <ligand>
        <name>substrate</name>
    </ligand>
</feature>
<evidence type="ECO:0000256" key="2">
    <source>
        <dbReference type="ARBA" id="ARBA00022723"/>
    </source>
</evidence>
<feature type="binding site" evidence="9">
    <location>
        <position position="229"/>
    </location>
    <ligand>
        <name>ATP</name>
        <dbReference type="ChEBI" id="CHEBI:30616"/>
    </ligand>
</feature>
<dbReference type="GO" id="GO:0004747">
    <property type="term" value="F:ribokinase activity"/>
    <property type="evidence" value="ECO:0007669"/>
    <property type="project" value="UniProtKB-UniRule"/>
</dbReference>
<feature type="active site" description="Proton acceptor" evidence="9">
    <location>
        <position position="317"/>
    </location>
</feature>
<keyword evidence="1 9" id="KW-0808">Transferase</keyword>
<sequence>MQTVADAGSGSRALATCTVRGSINHDEYFHVAHIVRPGETLSSTFHESRVGGKGANQAVAVALAAGGGESSGSNPAKVKFYGTIGHDGAWIRERMREVGVGVEGILVSETELTGRAIIQVDERGENSIILFPGANYSTLHEDAFRAQSLTTAGTGGYFPHSTHLLLQNEIPLEATLSAIHSAKVSSQPPRQSQLGGQRDTIVIINPSPLPARDTISAFPWEKVDWLIVNEDEARELFEAFGGGVGRGGGDGKVEAARELVHALGGMEAFRNTSVVCTLGAKGVLARQCGVEKGMEIVYVPAAKLRGGVPKDTTGAGDCFAGYFVCELMGMADAHDDSADKEGTDFKLTQMELEKLLKVAVQAAGMCCEKSGTIDSYPTRREVEERMKDGV</sequence>
<keyword evidence="8 9" id="KW-0119">Carbohydrate metabolism</keyword>
<dbReference type="UniPathway" id="UPA00916">
    <property type="reaction ID" value="UER00889"/>
</dbReference>
<keyword evidence="2 9" id="KW-0479">Metal-binding</keyword>
<keyword evidence="7 9" id="KW-0630">Potassium</keyword>
<dbReference type="PRINTS" id="PR00990">
    <property type="entry name" value="RIBOKINASE"/>
</dbReference>
<dbReference type="Gene3D" id="3.40.1190.20">
    <property type="match status" value="1"/>
</dbReference>
<dbReference type="GO" id="GO:0005737">
    <property type="term" value="C:cytoplasm"/>
    <property type="evidence" value="ECO:0007669"/>
    <property type="project" value="UniProtKB-SubCell"/>
</dbReference>
<comment type="subcellular location">
    <subcellularLocation>
        <location evidence="9">Cytoplasm</location>
    </subcellularLocation>
    <subcellularLocation>
        <location evidence="9">Nucleus</location>
    </subcellularLocation>
</comment>
<comment type="subunit">
    <text evidence="9">Homodimer.</text>
</comment>
<dbReference type="InterPro" id="IPR002139">
    <property type="entry name" value="Ribo/fructo_kinase"/>
</dbReference>
<dbReference type="EMBL" id="JAFIQS010000006">
    <property type="protein sequence ID" value="KAG5168429.1"/>
    <property type="molecule type" value="Genomic_DNA"/>
</dbReference>
<feature type="binding site" evidence="9">
    <location>
        <position position="317"/>
    </location>
    <ligand>
        <name>substrate</name>
    </ligand>
</feature>
<feature type="binding site" evidence="9">
    <location>
        <position position="313"/>
    </location>
    <ligand>
        <name>K(+)</name>
        <dbReference type="ChEBI" id="CHEBI:29103"/>
    </ligand>
</feature>
<proteinExistence type="inferred from homology"/>
<evidence type="ECO:0000256" key="9">
    <source>
        <dbReference type="HAMAP-Rule" id="MF_03215"/>
    </source>
</evidence>
<feature type="binding site" evidence="9">
    <location>
        <position position="311"/>
    </location>
    <ligand>
        <name>K(+)</name>
        <dbReference type="ChEBI" id="CHEBI:29103"/>
    </ligand>
</feature>
<comment type="pathway">
    <text evidence="9">Carbohydrate metabolism; D-ribose degradation; D-ribose 5-phosphate from beta-D-ribopyranose: step 2/2.</text>
</comment>
<comment type="function">
    <text evidence="9">Catalyzes the phosphorylation of ribose at O-5 in a reaction requiring ATP and magnesium. The resulting D-ribose-5-phosphate can then be used either for sythesis of nucleotides, histidine, and tryptophan, or as a component of the pentose phosphate pathway.</text>
</comment>
<feature type="binding site" evidence="9">
    <location>
        <position position="375"/>
    </location>
    <ligand>
        <name>K(+)</name>
        <dbReference type="ChEBI" id="CHEBI:29103"/>
    </ligand>
</feature>
<evidence type="ECO:0000256" key="5">
    <source>
        <dbReference type="ARBA" id="ARBA00022840"/>
    </source>
</evidence>
<keyword evidence="9" id="KW-0539">Nucleus</keyword>